<reference evidence="1 2" key="1">
    <citation type="submission" date="2021-04" db="EMBL/GenBank/DDBJ databases">
        <title>The genome sequence of type strain Ideonella paludis KCTC 32238.</title>
        <authorList>
            <person name="Liu Y."/>
        </authorList>
    </citation>
    <scope>NUCLEOTIDE SEQUENCE [LARGE SCALE GENOMIC DNA]</scope>
    <source>
        <strain evidence="1 2">KCTC 32238</strain>
    </source>
</reference>
<organism evidence="1 2">
    <name type="scientific">Ideonella paludis</name>
    <dbReference type="NCBI Taxonomy" id="1233411"/>
    <lineage>
        <taxon>Bacteria</taxon>
        <taxon>Pseudomonadati</taxon>
        <taxon>Pseudomonadota</taxon>
        <taxon>Betaproteobacteria</taxon>
        <taxon>Burkholderiales</taxon>
        <taxon>Sphaerotilaceae</taxon>
        <taxon>Ideonella</taxon>
    </lineage>
</organism>
<evidence type="ECO:0000313" key="2">
    <source>
        <dbReference type="Proteomes" id="UP000672097"/>
    </source>
</evidence>
<dbReference type="SUPFAM" id="SSF55331">
    <property type="entry name" value="Tautomerase/MIF"/>
    <property type="match status" value="1"/>
</dbReference>
<comment type="caution">
    <text evidence="1">The sequence shown here is derived from an EMBL/GenBank/DDBJ whole genome shotgun (WGS) entry which is preliminary data.</text>
</comment>
<dbReference type="Proteomes" id="UP000672097">
    <property type="component" value="Unassembled WGS sequence"/>
</dbReference>
<proteinExistence type="predicted"/>
<dbReference type="PANTHER" id="PTHR35530:SF1">
    <property type="entry name" value="2-HYDROXYMUCONATE TAUTOMERASE"/>
    <property type="match status" value="1"/>
</dbReference>
<name>A0ABS5DST4_9BURK</name>
<dbReference type="RefSeq" id="WP_210805780.1">
    <property type="nucleotide sequence ID" value="NZ_JAGQDG010000001.1"/>
</dbReference>
<protein>
    <recommendedName>
        <fullName evidence="3">4-oxalocrotonate tautomerase</fullName>
    </recommendedName>
</protein>
<evidence type="ECO:0008006" key="3">
    <source>
        <dbReference type="Google" id="ProtNLM"/>
    </source>
</evidence>
<dbReference type="EMBL" id="JAGQDG010000001">
    <property type="protein sequence ID" value="MBQ0934170.1"/>
    <property type="molecule type" value="Genomic_DNA"/>
</dbReference>
<dbReference type="InterPro" id="IPR014347">
    <property type="entry name" value="Tautomerase/MIF_sf"/>
</dbReference>
<accession>A0ABS5DST4</accession>
<dbReference type="PANTHER" id="PTHR35530">
    <property type="entry name" value="TAUTOMERASE-RELATED"/>
    <property type="match status" value="1"/>
</dbReference>
<gene>
    <name evidence="1" type="ORF">KAK11_02440</name>
</gene>
<dbReference type="Gene3D" id="3.30.429.10">
    <property type="entry name" value="Macrophage Migration Inhibitory Factor"/>
    <property type="match status" value="1"/>
</dbReference>
<evidence type="ECO:0000313" key="1">
    <source>
        <dbReference type="EMBL" id="MBQ0934170.1"/>
    </source>
</evidence>
<keyword evidence="2" id="KW-1185">Reference proteome</keyword>
<sequence>MPTLHLQLCPPQEPARLRALAQALTQLSTTVLGKRASVTALHIQQTEAWLWALGGEAPNAPMALVEIRISQGSNTDEEKAAFVAQAFAALQAHLGGSSPLAEASYVTVLEVPAQHWGYGGLTQAQRKAMSAG</sequence>